<protein>
    <recommendedName>
        <fullName evidence="8">Circadian input-output histidine kinase CikA</fullName>
        <ecNumber evidence="3">2.7.13.3</ecNumber>
    </recommendedName>
</protein>
<dbReference type="Gene3D" id="3.30.450.20">
    <property type="entry name" value="PAS domain"/>
    <property type="match status" value="7"/>
</dbReference>
<evidence type="ECO:0000259" key="15">
    <source>
        <dbReference type="PROSITE" id="PS50113"/>
    </source>
</evidence>
<dbReference type="Gene3D" id="1.10.287.130">
    <property type="match status" value="1"/>
</dbReference>
<comment type="caution">
    <text evidence="17">The sequence shown here is derived from an EMBL/GenBank/DDBJ whole genome shotgun (WGS) entry which is preliminary data.</text>
</comment>
<dbReference type="SUPFAM" id="SSF47384">
    <property type="entry name" value="Homodimeric domain of signal transducing histidine kinase"/>
    <property type="match status" value="1"/>
</dbReference>
<dbReference type="SMART" id="SM00091">
    <property type="entry name" value="PAS"/>
    <property type="match status" value="7"/>
</dbReference>
<keyword evidence="10" id="KW-0129">CBS domain</keyword>
<dbReference type="Pfam" id="PF00571">
    <property type="entry name" value="CBS"/>
    <property type="match status" value="2"/>
</dbReference>
<dbReference type="OrthoDB" id="433881at2"/>
<dbReference type="GO" id="GO:0005886">
    <property type="term" value="C:plasma membrane"/>
    <property type="evidence" value="ECO:0007669"/>
    <property type="project" value="TreeGrafter"/>
</dbReference>
<feature type="domain" description="Response regulatory" evidence="13">
    <location>
        <begin position="1566"/>
        <end position="1682"/>
    </location>
</feature>
<gene>
    <name evidence="17" type="ORF">C7B77_03750</name>
</gene>
<dbReference type="Pfam" id="PF08447">
    <property type="entry name" value="PAS_3"/>
    <property type="match status" value="1"/>
</dbReference>
<feature type="domain" description="PAC" evidence="15">
    <location>
        <begin position="266"/>
        <end position="318"/>
    </location>
</feature>
<dbReference type="SMART" id="SM00086">
    <property type="entry name" value="PAC"/>
    <property type="match status" value="6"/>
</dbReference>
<sequence length="1698" mass="189472">MNNLSSVIPANLQSTIDRHPPIVAPDTTAIVAIATMSERGSSYVLVVDRLEGDAVVGIFTTADLVRVCLESTPLDRLPIQAVMSHPVISLSASAFTEIGVAIALFQSHGISHLPILDAANRLVGTIDRGVLTEMLTQQVLQLAADRSVAATPSPEDVNWSLPEVIEELMTAEADLREKNIQLEQERSKYEDLFNFAPDGYLVTNPLGVIQSANQKICDLLETQKSHLINKPLIVFIAKQDYSLFYNQLDRQNFPGGGASPEENCLQTWEITLVSRHNKTFPAEVTVVPIYDRANTVTGLRWSIRNISDRRLAQTLLQASQHRYRSLLETLPVGIFQTDAAGNATYLNDRGCEIAGLAPETALGSGWIAALHPEDRDRVVAQWFRSARENLPFQLEYRFQQPDGKVTWAYGQAVAELDADGRLIGYAGTLTDISERQAALRERKQAEIQLELQNALLANIERERVEVALRDSQARWQFAIDGAGDGLWDWNIQADSVFYSEQWKAMLGYADHEVQNLFSEWESRLHPEEKVQCLAQVDRYLNGEIPIYQYEHRLRCKDGSYKWILCRGKVIERTMDDRPLRMIGTHSDISDRKQAEIQLELHNALLAKIASQQPLIDILTMTIEAVERYLPGAICSILLLDRDNCFRVGAAPSLPTAYTQLIEGVAIGAEVGSCGTAAFFDRTIVVADIATDPLWKDAKHLALQYDLRACWSSPIHSSTQQVLGTFAMYYKEVRSPQPSELELIAQIANIVGIAIERERATQALAQLNQELEQRVVERTAALQKSEYRYRALMDGASDAIFLTDLRGYGIEVNYQAEVLFGYSRSEITSLHISQIHPPAALVAVQNQIDRIVQYDLMSSLESIVIRQDGCQVPVEITASLINLDGEQFIQSIFRDITERHQAKLSLELEALRRNTIFNASFDGIHIIDRAGNSIECNHRFAQMLGYPLAEIASLTVADLDVQWSAEELSKSLSDRSLDGRTFETLLRRKDGSIFPVEISRQAMEWQGKSVLVCIARDISERQAARRERELAQAALQASEAELRSLFMGMDDLVLVVDRTGKYLKIATTKSAKLYAPADTLVGKNLQDFFSSELSAIFLATIDRTLATQQTQECEYSLTIEESESWFNARCSPLDDRFVIWVARDISQAKRDEIVRKKLAEDRYRLLATLEASSDYIWVKDGQCNVMLRNAALKRLLGQDDAAKTLQHETSPSIGSHHPEWAIKLLQEQGYPTAIATGSWIGETALLDASGQEIPVSHLLLVNKSPAGEVKFFSSIMRDIRQQKEYERRLERSNAELLRATRLKDEFLANMSHELRTPLNAILGLSEGLLDELLGPINDRQKKAMATIERSGQHLLSLINDILDVSKIEAGKLELEPIAVSAISLANSSLTFVKEQAHQKKIQIATNFAPNLGNINVDERRMRQVLINLLDNAVKFTPAGGRVTLADDLEQLDTGAWVLFSVTDTGIGITPENRSKLFQPFMQIDSKLNRQYEGTGLGLMLVKQIVELHGGSIDLASEFGRGSCFAVRIPYSAAADLQTSPISIANPSRVMTDDDRVTTDRSVVEHPLILLAEDNQANIDSISNFLMASNYRLLVAKNGREAIDLAATLFPDLILMDIQMPGMDGLEAIQHIRQNPQLANIPIIALTALAMSGDREKCLVAGASEYLAKPVKLKHLKETIQRLISANYRKSQNVRPSNHR</sequence>
<dbReference type="Proteomes" id="UP000238937">
    <property type="component" value="Unassembled WGS sequence"/>
</dbReference>
<dbReference type="InterPro" id="IPR000014">
    <property type="entry name" value="PAS"/>
</dbReference>
<feature type="coiled-coil region" evidence="11">
    <location>
        <begin position="749"/>
        <end position="776"/>
    </location>
</feature>
<dbReference type="CDD" id="cd16922">
    <property type="entry name" value="HATPase_EvgS-ArcB-TorS-like"/>
    <property type="match status" value="1"/>
</dbReference>
<dbReference type="NCBIfam" id="TIGR00229">
    <property type="entry name" value="sensory_box"/>
    <property type="match status" value="6"/>
</dbReference>
<evidence type="ECO:0000259" key="14">
    <source>
        <dbReference type="PROSITE" id="PS50112"/>
    </source>
</evidence>
<evidence type="ECO:0000259" key="13">
    <source>
        <dbReference type="PROSITE" id="PS50110"/>
    </source>
</evidence>
<proteinExistence type="inferred from homology"/>
<evidence type="ECO:0000313" key="17">
    <source>
        <dbReference type="EMBL" id="PSB58707.1"/>
    </source>
</evidence>
<evidence type="ECO:0000256" key="9">
    <source>
        <dbReference type="PROSITE-ProRule" id="PRU00169"/>
    </source>
</evidence>
<dbReference type="Pfam" id="PF00989">
    <property type="entry name" value="PAS"/>
    <property type="match status" value="2"/>
</dbReference>
<dbReference type="SMART" id="SM00387">
    <property type="entry name" value="HATPase_c"/>
    <property type="match status" value="1"/>
</dbReference>
<dbReference type="InterPro" id="IPR003018">
    <property type="entry name" value="GAF"/>
</dbReference>
<dbReference type="SUPFAM" id="SSF55874">
    <property type="entry name" value="ATPase domain of HSP90 chaperone/DNA topoisomerase II/histidine kinase"/>
    <property type="match status" value="1"/>
</dbReference>
<evidence type="ECO:0000256" key="7">
    <source>
        <dbReference type="ARBA" id="ARBA00023012"/>
    </source>
</evidence>
<evidence type="ECO:0000256" key="6">
    <source>
        <dbReference type="ARBA" id="ARBA00022777"/>
    </source>
</evidence>
<dbReference type="PANTHER" id="PTHR43047">
    <property type="entry name" value="TWO-COMPONENT HISTIDINE PROTEIN KINASE"/>
    <property type="match status" value="1"/>
</dbReference>
<dbReference type="SUPFAM" id="SSF52172">
    <property type="entry name" value="CheY-like"/>
    <property type="match status" value="1"/>
</dbReference>
<evidence type="ECO:0000259" key="12">
    <source>
        <dbReference type="PROSITE" id="PS50109"/>
    </source>
</evidence>
<comment type="similarity">
    <text evidence="2">In the N-terminal section; belongs to the phytochrome family.</text>
</comment>
<dbReference type="InterPro" id="IPR013656">
    <property type="entry name" value="PAS_4"/>
</dbReference>
<evidence type="ECO:0000256" key="3">
    <source>
        <dbReference type="ARBA" id="ARBA00012438"/>
    </source>
</evidence>
<dbReference type="InterPro" id="IPR005467">
    <property type="entry name" value="His_kinase_dom"/>
</dbReference>
<evidence type="ECO:0000256" key="2">
    <source>
        <dbReference type="ARBA" id="ARBA00006402"/>
    </source>
</evidence>
<feature type="domain" description="CBS" evidence="16">
    <location>
        <begin position="16"/>
        <end position="74"/>
    </location>
</feature>
<dbReference type="SUPFAM" id="SSF55785">
    <property type="entry name" value="PYP-like sensor domain (PAS domain)"/>
    <property type="match status" value="7"/>
</dbReference>
<dbReference type="SMART" id="SM00388">
    <property type="entry name" value="HisKA"/>
    <property type="match status" value="1"/>
</dbReference>
<feature type="domain" description="CBS" evidence="16">
    <location>
        <begin position="83"/>
        <end position="142"/>
    </location>
</feature>
<keyword evidence="5" id="KW-0808">Transferase</keyword>
<dbReference type="PROSITE" id="PS50112">
    <property type="entry name" value="PAS"/>
    <property type="match status" value="3"/>
</dbReference>
<feature type="domain" description="PAC" evidence="15">
    <location>
        <begin position="979"/>
        <end position="1029"/>
    </location>
</feature>
<organism evidence="17 18">
    <name type="scientific">Chamaesiphon polymorphus CCALA 037</name>
    <dbReference type="NCBI Taxonomy" id="2107692"/>
    <lineage>
        <taxon>Bacteria</taxon>
        <taxon>Bacillati</taxon>
        <taxon>Cyanobacteriota</taxon>
        <taxon>Cyanophyceae</taxon>
        <taxon>Gomontiellales</taxon>
        <taxon>Chamaesiphonaceae</taxon>
        <taxon>Chamaesiphon</taxon>
    </lineage>
</organism>
<feature type="modified residue" description="4-aspartylphosphate" evidence="9">
    <location>
        <position position="1615"/>
    </location>
</feature>
<dbReference type="EMBL" id="PVWO01000026">
    <property type="protein sequence ID" value="PSB58707.1"/>
    <property type="molecule type" value="Genomic_DNA"/>
</dbReference>
<reference evidence="17 18" key="1">
    <citation type="submission" date="2018-03" db="EMBL/GenBank/DDBJ databases">
        <title>The ancient ancestry and fast evolution of plastids.</title>
        <authorList>
            <person name="Moore K.R."/>
            <person name="Magnabosco C."/>
            <person name="Momper L."/>
            <person name="Gold D.A."/>
            <person name="Bosak T."/>
            <person name="Fournier G.P."/>
        </authorList>
    </citation>
    <scope>NUCLEOTIDE SEQUENCE [LARGE SCALE GENOMIC DNA]</scope>
    <source>
        <strain evidence="17 18">CCALA 037</strain>
    </source>
</reference>
<dbReference type="InterPro" id="IPR029016">
    <property type="entry name" value="GAF-like_dom_sf"/>
</dbReference>
<dbReference type="PROSITE" id="PS50113">
    <property type="entry name" value="PAC"/>
    <property type="match status" value="5"/>
</dbReference>
<feature type="domain" description="PAS" evidence="14">
    <location>
        <begin position="471"/>
        <end position="543"/>
    </location>
</feature>
<dbReference type="SMART" id="SM00448">
    <property type="entry name" value="REC"/>
    <property type="match status" value="1"/>
</dbReference>
<feature type="domain" description="PAC" evidence="15">
    <location>
        <begin position="857"/>
        <end position="907"/>
    </location>
</feature>
<keyword evidence="18" id="KW-1185">Reference proteome</keyword>
<dbReference type="InterPro" id="IPR001789">
    <property type="entry name" value="Sig_transdc_resp-reg_receiver"/>
</dbReference>
<feature type="domain" description="PAS" evidence="14">
    <location>
        <begin position="319"/>
        <end position="390"/>
    </location>
</feature>
<dbReference type="PROSITE" id="PS51371">
    <property type="entry name" value="CBS"/>
    <property type="match status" value="2"/>
</dbReference>
<dbReference type="PROSITE" id="PS50109">
    <property type="entry name" value="HIS_KIN"/>
    <property type="match status" value="1"/>
</dbReference>
<dbReference type="Gene3D" id="3.30.450.40">
    <property type="match status" value="1"/>
</dbReference>
<dbReference type="Pfam" id="PF01590">
    <property type="entry name" value="GAF"/>
    <property type="match status" value="1"/>
</dbReference>
<dbReference type="CDD" id="cd00082">
    <property type="entry name" value="HisKA"/>
    <property type="match status" value="1"/>
</dbReference>
<dbReference type="Gene3D" id="3.30.565.10">
    <property type="entry name" value="Histidine kinase-like ATPase, C-terminal domain"/>
    <property type="match status" value="1"/>
</dbReference>
<feature type="domain" description="PAS" evidence="14">
    <location>
        <begin position="784"/>
        <end position="854"/>
    </location>
</feature>
<dbReference type="PROSITE" id="PS50110">
    <property type="entry name" value="RESPONSE_REGULATORY"/>
    <property type="match status" value="1"/>
</dbReference>
<keyword evidence="11" id="KW-0175">Coiled coil</keyword>
<evidence type="ECO:0000256" key="1">
    <source>
        <dbReference type="ARBA" id="ARBA00000085"/>
    </source>
</evidence>
<evidence type="ECO:0000313" key="18">
    <source>
        <dbReference type="Proteomes" id="UP000238937"/>
    </source>
</evidence>
<dbReference type="Gene3D" id="3.10.580.10">
    <property type="entry name" value="CBS-domain"/>
    <property type="match status" value="1"/>
</dbReference>
<dbReference type="FunFam" id="1.10.287.130:FF:000145">
    <property type="entry name" value="Sensory transduction histidine kinase"/>
    <property type="match status" value="1"/>
</dbReference>
<keyword evidence="7" id="KW-0902">Two-component regulatory system</keyword>
<dbReference type="InterPro" id="IPR013767">
    <property type="entry name" value="PAS_fold"/>
</dbReference>
<feature type="domain" description="PAC" evidence="15">
    <location>
        <begin position="547"/>
        <end position="600"/>
    </location>
</feature>
<dbReference type="SMART" id="SM00065">
    <property type="entry name" value="GAF"/>
    <property type="match status" value="1"/>
</dbReference>
<accession>A0A2T1GLG2</accession>
<evidence type="ECO:0000256" key="4">
    <source>
        <dbReference type="ARBA" id="ARBA00022553"/>
    </source>
</evidence>
<dbReference type="InterPro" id="IPR003594">
    <property type="entry name" value="HATPase_dom"/>
</dbReference>
<dbReference type="Gene3D" id="3.40.50.2300">
    <property type="match status" value="1"/>
</dbReference>
<feature type="coiled-coil region" evidence="11">
    <location>
        <begin position="435"/>
        <end position="462"/>
    </location>
</feature>
<evidence type="ECO:0000256" key="5">
    <source>
        <dbReference type="ARBA" id="ARBA00022679"/>
    </source>
</evidence>
<feature type="coiled-coil region" evidence="11">
    <location>
        <begin position="165"/>
        <end position="192"/>
    </location>
</feature>
<dbReference type="InterPro" id="IPR036097">
    <property type="entry name" value="HisK_dim/P_sf"/>
</dbReference>
<dbReference type="GO" id="GO:0000155">
    <property type="term" value="F:phosphorelay sensor kinase activity"/>
    <property type="evidence" value="ECO:0007669"/>
    <property type="project" value="InterPro"/>
</dbReference>
<dbReference type="Pfam" id="PF02518">
    <property type="entry name" value="HATPase_c"/>
    <property type="match status" value="1"/>
</dbReference>
<name>A0A2T1GLG2_9CYAN</name>
<dbReference type="GO" id="GO:0009927">
    <property type="term" value="F:histidine phosphotransfer kinase activity"/>
    <property type="evidence" value="ECO:0007669"/>
    <property type="project" value="TreeGrafter"/>
</dbReference>
<dbReference type="SUPFAM" id="SSF55781">
    <property type="entry name" value="GAF domain-like"/>
    <property type="match status" value="1"/>
</dbReference>
<evidence type="ECO:0000259" key="16">
    <source>
        <dbReference type="PROSITE" id="PS51371"/>
    </source>
</evidence>
<dbReference type="InterPro" id="IPR004358">
    <property type="entry name" value="Sig_transdc_His_kin-like_C"/>
</dbReference>
<evidence type="ECO:0000256" key="11">
    <source>
        <dbReference type="SAM" id="Coils"/>
    </source>
</evidence>
<feature type="domain" description="PAC" evidence="15">
    <location>
        <begin position="392"/>
        <end position="444"/>
    </location>
</feature>
<dbReference type="SUPFAM" id="SSF54631">
    <property type="entry name" value="CBS-domain pair"/>
    <property type="match status" value="1"/>
</dbReference>
<keyword evidence="6" id="KW-0418">Kinase</keyword>
<dbReference type="Pfam" id="PF00512">
    <property type="entry name" value="HisKA"/>
    <property type="match status" value="1"/>
</dbReference>
<dbReference type="InterPro" id="IPR035965">
    <property type="entry name" value="PAS-like_dom_sf"/>
</dbReference>
<dbReference type="InterPro" id="IPR011006">
    <property type="entry name" value="CheY-like_superfamily"/>
</dbReference>
<dbReference type="EC" id="2.7.13.3" evidence="3"/>
<dbReference type="InterPro" id="IPR013655">
    <property type="entry name" value="PAS_fold_3"/>
</dbReference>
<dbReference type="CDD" id="cd00130">
    <property type="entry name" value="PAS"/>
    <property type="match status" value="6"/>
</dbReference>
<dbReference type="InterPro" id="IPR046342">
    <property type="entry name" value="CBS_dom_sf"/>
</dbReference>
<dbReference type="InterPro" id="IPR000700">
    <property type="entry name" value="PAS-assoc_C"/>
</dbReference>
<feature type="domain" description="Histidine kinase" evidence="12">
    <location>
        <begin position="1308"/>
        <end position="1531"/>
    </location>
</feature>
<feature type="coiled-coil region" evidence="11">
    <location>
        <begin position="1274"/>
        <end position="1301"/>
    </location>
</feature>
<dbReference type="PRINTS" id="PR00344">
    <property type="entry name" value="BCTRLSENSOR"/>
</dbReference>
<dbReference type="PANTHER" id="PTHR43047:SF63">
    <property type="entry name" value="HISTIDINE KINASE"/>
    <property type="match status" value="1"/>
</dbReference>
<comment type="catalytic activity">
    <reaction evidence="1">
        <text>ATP + protein L-histidine = ADP + protein N-phospho-L-histidine.</text>
        <dbReference type="EC" id="2.7.13.3"/>
    </reaction>
</comment>
<dbReference type="Pfam" id="PF00072">
    <property type="entry name" value="Response_reg"/>
    <property type="match status" value="1"/>
</dbReference>
<evidence type="ECO:0000256" key="10">
    <source>
        <dbReference type="PROSITE-ProRule" id="PRU00703"/>
    </source>
</evidence>
<dbReference type="RefSeq" id="WP_106300462.1">
    <property type="nucleotide sequence ID" value="NZ_PVWO01000026.1"/>
</dbReference>
<dbReference type="InterPro" id="IPR001610">
    <property type="entry name" value="PAC"/>
</dbReference>
<dbReference type="FunFam" id="3.30.565.10:FF:000010">
    <property type="entry name" value="Sensor histidine kinase RcsC"/>
    <property type="match status" value="1"/>
</dbReference>
<dbReference type="Pfam" id="PF08448">
    <property type="entry name" value="PAS_4"/>
    <property type="match status" value="1"/>
</dbReference>
<evidence type="ECO:0000256" key="8">
    <source>
        <dbReference type="ARBA" id="ARBA00074306"/>
    </source>
</evidence>
<dbReference type="GO" id="GO:0006355">
    <property type="term" value="P:regulation of DNA-templated transcription"/>
    <property type="evidence" value="ECO:0007669"/>
    <property type="project" value="InterPro"/>
</dbReference>
<dbReference type="Pfam" id="PF13426">
    <property type="entry name" value="PAS_9"/>
    <property type="match status" value="2"/>
</dbReference>
<keyword evidence="4 9" id="KW-0597">Phosphoprotein</keyword>
<dbReference type="InterPro" id="IPR000644">
    <property type="entry name" value="CBS_dom"/>
</dbReference>
<dbReference type="SMART" id="SM00116">
    <property type="entry name" value="CBS"/>
    <property type="match status" value="2"/>
</dbReference>
<dbReference type="InterPro" id="IPR003661">
    <property type="entry name" value="HisK_dim/P_dom"/>
</dbReference>
<dbReference type="InterPro" id="IPR036890">
    <property type="entry name" value="HATPase_C_sf"/>
</dbReference>
<dbReference type="FunFam" id="3.30.450.20:FF:000099">
    <property type="entry name" value="Sensory box sensor histidine kinase"/>
    <property type="match status" value="1"/>
</dbReference>